<evidence type="ECO:0000313" key="5">
    <source>
        <dbReference type="EMBL" id="OAG68991.1"/>
    </source>
</evidence>
<evidence type="ECO:0000313" key="7">
    <source>
        <dbReference type="Proteomes" id="UP001303614"/>
    </source>
</evidence>
<dbReference type="InterPro" id="IPR017115">
    <property type="entry name" value="Tellurite_resistance_TerA"/>
</dbReference>
<dbReference type="InterPro" id="IPR051324">
    <property type="entry name" value="Stress/Tellurium_Resist"/>
</dbReference>
<dbReference type="STRING" id="1843580.A7D17_10315"/>
<proteinExistence type="predicted"/>
<evidence type="ECO:0000313" key="4">
    <source>
        <dbReference type="EMBL" id="MEA5124102.1"/>
    </source>
</evidence>
<dbReference type="Gene3D" id="2.60.60.30">
    <property type="entry name" value="sav2460 like domains"/>
    <property type="match status" value="2"/>
</dbReference>
<feature type="region of interest" description="Disordered" evidence="2">
    <location>
        <begin position="170"/>
        <end position="207"/>
    </location>
</feature>
<dbReference type="PIRSF" id="PIRSF037118">
    <property type="entry name" value="Tellurite_resistance_TerA"/>
    <property type="match status" value="1"/>
</dbReference>
<reference evidence="4 7" key="2">
    <citation type="submission" date="2023-12" db="EMBL/GenBank/DDBJ databases">
        <title>Genome sequencing of Xanthomonas floridensis.</title>
        <authorList>
            <person name="Greer S."/>
            <person name="Harrison J."/>
            <person name="Grant M."/>
            <person name="Vicente J."/>
            <person name="Studholme D."/>
        </authorList>
    </citation>
    <scope>NUCLEOTIDE SEQUENCE [LARGE SCALE GENOMIC DNA]</scope>
    <source>
        <strain evidence="4 7">WHRI 8848</strain>
    </source>
</reference>
<dbReference type="EMBL" id="JAYFSO010000010">
    <property type="protein sequence ID" value="MEA5124102.1"/>
    <property type="molecule type" value="Genomic_DNA"/>
</dbReference>
<keyword evidence="1" id="KW-0778">Tellurium resistance</keyword>
<dbReference type="PANTHER" id="PTHR32097:SF3">
    <property type="entry name" value="TELLURITE RESISTANCE PROTEIN"/>
    <property type="match status" value="1"/>
</dbReference>
<name>A0A1A9MG24_9XANT</name>
<reference evidence="5 6" key="1">
    <citation type="submission" date="2016-05" db="EMBL/GenBank/DDBJ databases">
        <title>Pathogenic, phenotypic and molecular characterisation of Xanthomonas nasturtii sp. nov. and Xanthomonas floridensis sp. nov., new species of Xanthomonas associated with watercress production in Florida.</title>
        <authorList>
            <person name="Vicente J.G."/>
            <person name="Rothwell S."/>
            <person name="Holub E.B."/>
            <person name="Studholme D.J."/>
        </authorList>
    </citation>
    <scope>NUCLEOTIDE SEQUENCE [LARGE SCALE GENOMIC DNA]</scope>
    <source>
        <strain evidence="5 6">WHRI 8848</strain>
    </source>
</reference>
<dbReference type="Proteomes" id="UP001303614">
    <property type="component" value="Unassembled WGS sequence"/>
</dbReference>
<evidence type="ECO:0000313" key="6">
    <source>
        <dbReference type="Proteomes" id="UP000077659"/>
    </source>
</evidence>
<evidence type="ECO:0000259" key="3">
    <source>
        <dbReference type="Pfam" id="PF02342"/>
    </source>
</evidence>
<evidence type="ECO:0000256" key="2">
    <source>
        <dbReference type="SAM" id="MobiDB-lite"/>
    </source>
</evidence>
<organism evidence="5 6">
    <name type="scientific">Xanthomonas floridensis</name>
    <dbReference type="NCBI Taxonomy" id="1843580"/>
    <lineage>
        <taxon>Bacteria</taxon>
        <taxon>Pseudomonadati</taxon>
        <taxon>Pseudomonadota</taxon>
        <taxon>Gammaproteobacteria</taxon>
        <taxon>Lysobacterales</taxon>
        <taxon>Lysobacteraceae</taxon>
        <taxon>Xanthomonas</taxon>
    </lineage>
</organism>
<protein>
    <submittedName>
        <fullName evidence="4">TerD family protein</fullName>
    </submittedName>
</protein>
<dbReference type="EMBL" id="LXNG01000003">
    <property type="protein sequence ID" value="OAG68991.1"/>
    <property type="molecule type" value="Genomic_DNA"/>
</dbReference>
<dbReference type="PANTHER" id="PTHR32097">
    <property type="entry name" value="CAMP-BINDING PROTEIN 1-RELATED"/>
    <property type="match status" value="1"/>
</dbReference>
<dbReference type="CDD" id="cd06974">
    <property type="entry name" value="TerD_like"/>
    <property type="match status" value="2"/>
</dbReference>
<dbReference type="AlphaFoldDB" id="A0A1A9MG24"/>
<comment type="caution">
    <text evidence="5">The sequence shown here is derived from an EMBL/GenBank/DDBJ whole genome shotgun (WGS) entry which is preliminary data.</text>
</comment>
<dbReference type="GO" id="GO:0046690">
    <property type="term" value="P:response to tellurium ion"/>
    <property type="evidence" value="ECO:0007669"/>
    <property type="project" value="UniProtKB-KW"/>
</dbReference>
<feature type="compositionally biased region" description="Pro residues" evidence="2">
    <location>
        <begin position="181"/>
        <end position="207"/>
    </location>
</feature>
<dbReference type="InterPro" id="IPR003325">
    <property type="entry name" value="TerD"/>
</dbReference>
<evidence type="ECO:0000256" key="1">
    <source>
        <dbReference type="ARBA" id="ARBA00022686"/>
    </source>
</evidence>
<feature type="domain" description="TerD" evidence="3">
    <location>
        <begin position="3"/>
        <end position="166"/>
    </location>
</feature>
<dbReference type="Proteomes" id="UP000077659">
    <property type="component" value="Unassembled WGS sequence"/>
</dbReference>
<gene>
    <name evidence="5" type="ORF">A7D17_10315</name>
    <name evidence="4" type="ORF">VB146_09550</name>
</gene>
<dbReference type="Pfam" id="PF02342">
    <property type="entry name" value="TerD"/>
    <property type="match status" value="1"/>
</dbReference>
<accession>A0A1A9MG24</accession>
<dbReference type="RefSeq" id="WP_064507606.1">
    <property type="nucleotide sequence ID" value="NZ_JAYFSN010000010.1"/>
</dbReference>
<keyword evidence="7" id="KW-1185">Reference proteome</keyword>
<sequence>MTTLQIGQNIALEGDRLDAQITLTGVPSGMDLDVSAFVLGAQGQVLDDSAFVFYGQPSFQAGAVTVDANARRVGMQLSALPAQVERVAVAITIDQGMRRAQRFGQLQQLTLAVTAGNQTCSFAPPLVGMAETALILAEVYRRNGQWKLRAVGQGFTGGLGPLAKHFGVAVDDDPDATTAAPPAPPALPAVPPPPVPAPPPPLPAAPPPAPSVNLSKIVLEKSKPVALEKASGKFGEIVVNLRWSRGGGMFSRAIDLDLGAMVELQDGNKTVVQALGGNFGSLAQMPYVRLMGDDRSGSSGQGEFLHLNGDEWSRIKRVLIFAFIYEGVPNWSNANGVVTIRTPGQPELEARLDSPNNRDGMCAIAMLENSNGAIRATKQVDYFTGHDTMDMRFGFGFEWRAARK</sequence>